<evidence type="ECO:0000256" key="1">
    <source>
        <dbReference type="SAM" id="MobiDB-lite"/>
    </source>
</evidence>
<dbReference type="Proteomes" id="UP000030106">
    <property type="component" value="Unassembled WGS sequence"/>
</dbReference>
<name>A0A0A2VSK5_BEABA</name>
<feature type="region of interest" description="Disordered" evidence="1">
    <location>
        <begin position="84"/>
        <end position="109"/>
    </location>
</feature>
<gene>
    <name evidence="2" type="ORF">BBAD15_g3759</name>
</gene>
<dbReference type="EMBL" id="ANFO01000263">
    <property type="protein sequence ID" value="KGQ10906.1"/>
    <property type="molecule type" value="Genomic_DNA"/>
</dbReference>
<comment type="caution">
    <text evidence="2">The sequence shown here is derived from an EMBL/GenBank/DDBJ whole genome shotgun (WGS) entry which is preliminary data.</text>
</comment>
<proteinExistence type="predicted"/>
<dbReference type="STRING" id="1245745.A0A0A2VSK5"/>
<dbReference type="eggNOG" id="ENOG502SBN9">
    <property type="taxonomic scope" value="Eukaryota"/>
</dbReference>
<dbReference type="HOGENOM" id="CLU_128874_0_0_1"/>
<accession>A0A0A2VSK5</accession>
<protein>
    <recommendedName>
        <fullName evidence="4">Lea domain protein</fullName>
    </recommendedName>
</protein>
<dbReference type="OrthoDB" id="4023585at2759"/>
<sequence>MFALRSATRAIPRVSATRAFSSTVVYQKTATETVKDGIKTVDKAVSGKIVDGIDAAESATQKVKQASENVVGNKSAAGAAEELKGKAKGAAEEAKGKAKGAAEDVKKSL</sequence>
<reference evidence="2 3" key="1">
    <citation type="submission" date="2012-10" db="EMBL/GenBank/DDBJ databases">
        <title>Genome sequencing and analysis of entomopathogenic fungi Beauveria bassiana D1-5.</title>
        <authorList>
            <person name="Li Q."/>
            <person name="Wang L."/>
            <person name="Zhang Z."/>
            <person name="Wang Q."/>
            <person name="Ren J."/>
            <person name="Wang M."/>
            <person name="Xu W."/>
            <person name="Wang J."/>
            <person name="Lu Y."/>
            <person name="Du Q."/>
            <person name="Sun Z."/>
        </authorList>
    </citation>
    <scope>NUCLEOTIDE SEQUENCE [LARGE SCALE GENOMIC DNA]</scope>
    <source>
        <strain evidence="2 3">D1-5</strain>
    </source>
</reference>
<evidence type="ECO:0000313" key="2">
    <source>
        <dbReference type="EMBL" id="KGQ10906.1"/>
    </source>
</evidence>
<evidence type="ECO:0008006" key="4">
    <source>
        <dbReference type="Google" id="ProtNLM"/>
    </source>
</evidence>
<evidence type="ECO:0000313" key="3">
    <source>
        <dbReference type="Proteomes" id="UP000030106"/>
    </source>
</evidence>
<dbReference type="AlphaFoldDB" id="A0A0A2VSK5"/>
<organism evidence="2 3">
    <name type="scientific">Beauveria bassiana D1-5</name>
    <dbReference type="NCBI Taxonomy" id="1245745"/>
    <lineage>
        <taxon>Eukaryota</taxon>
        <taxon>Fungi</taxon>
        <taxon>Dikarya</taxon>
        <taxon>Ascomycota</taxon>
        <taxon>Pezizomycotina</taxon>
        <taxon>Sordariomycetes</taxon>
        <taxon>Hypocreomycetidae</taxon>
        <taxon>Hypocreales</taxon>
        <taxon>Cordycipitaceae</taxon>
        <taxon>Beauveria</taxon>
    </lineage>
</organism>